<evidence type="ECO:0000256" key="2">
    <source>
        <dbReference type="ARBA" id="ARBA00022690"/>
    </source>
</evidence>
<feature type="chain" id="PRO_5003623112" evidence="5">
    <location>
        <begin position="28"/>
        <end position="406"/>
    </location>
</feature>
<evidence type="ECO:0000256" key="5">
    <source>
        <dbReference type="SAM" id="SignalP"/>
    </source>
</evidence>
<keyword evidence="2" id="KW-0646">Protease inhibitor</keyword>
<dbReference type="Pfam" id="PF00079">
    <property type="entry name" value="Serpin"/>
    <property type="match status" value="1"/>
</dbReference>
<protein>
    <submittedName>
        <fullName evidence="7">Serp1</fullName>
    </submittedName>
</protein>
<dbReference type="PANTHER" id="PTHR11461">
    <property type="entry name" value="SERINE PROTEASE INHIBITOR, SERPIN"/>
    <property type="match status" value="1"/>
</dbReference>
<reference evidence="7" key="1">
    <citation type="submission" date="2011-12" db="EMBL/GenBank/DDBJ databases">
        <title>African trypanosomes use tsetse serine protease inhibitors (serpins) to evade being killed by complement in the fly.</title>
        <authorList>
            <person name="Ooi C."/>
            <person name="Lehane M.J."/>
            <person name="Acosta-Serrano A."/>
        </authorList>
    </citation>
    <scope>NUCLEOTIDE SEQUENCE</scope>
</reference>
<dbReference type="GO" id="GO:0004867">
    <property type="term" value="F:serine-type endopeptidase inhibitor activity"/>
    <property type="evidence" value="ECO:0007669"/>
    <property type="project" value="UniProtKB-KW"/>
</dbReference>
<dbReference type="SMART" id="SM00093">
    <property type="entry name" value="SERPIN"/>
    <property type="match status" value="1"/>
</dbReference>
<dbReference type="InterPro" id="IPR036186">
    <property type="entry name" value="Serpin_sf"/>
</dbReference>
<dbReference type="GO" id="GO:0005615">
    <property type="term" value="C:extracellular space"/>
    <property type="evidence" value="ECO:0007669"/>
    <property type="project" value="InterPro"/>
</dbReference>
<name>H9TZT5_GLOMM</name>
<proteinExistence type="evidence at transcript level"/>
<feature type="signal peptide" evidence="5">
    <location>
        <begin position="1"/>
        <end position="27"/>
    </location>
</feature>
<dbReference type="CDD" id="cd19954">
    <property type="entry name" value="serpin42Dd-like_insects"/>
    <property type="match status" value="1"/>
</dbReference>
<dbReference type="EMBL" id="JQ312066">
    <property type="protein sequence ID" value="AFG28183.1"/>
    <property type="molecule type" value="mRNA"/>
</dbReference>
<dbReference type="SUPFAM" id="SSF56574">
    <property type="entry name" value="Serpins"/>
    <property type="match status" value="1"/>
</dbReference>
<evidence type="ECO:0000259" key="6">
    <source>
        <dbReference type="SMART" id="SM00093"/>
    </source>
</evidence>
<dbReference type="InterPro" id="IPR042178">
    <property type="entry name" value="Serpin_sf_1"/>
</dbReference>
<keyword evidence="5" id="KW-0732">Signal</keyword>
<dbReference type="Gene3D" id="2.30.39.10">
    <property type="entry name" value="Alpha-1-antitrypsin, domain 1"/>
    <property type="match status" value="1"/>
</dbReference>
<evidence type="ECO:0000256" key="1">
    <source>
        <dbReference type="ARBA" id="ARBA00009500"/>
    </source>
</evidence>
<sequence>MTLTGNKDLLLLFVTFAVAISLHTIMANSTDASTSPNYNVFAADLFTVVVDNSVDRNVVFSPASIQTCLIVAYLGAEGETAEEMRYALKLGEGDKNAVIKKYAEFVKSSFKSTNPQGGPLLKIANRVFANHNLKISGTFQKLAKEYFGTTAKLLNFANAAESVAAINGWVEEQTNKKIQNLLQEDAVNSDTSAILVNAIYFKAKWTRQFSESSTRKSTFYTLNKDQVHVDLMYQDDYFRYADLPEFDATALEMQYENSDLSMLIILPREVDGLQNLESKLSGFNISQIAQKMEGDPVDVFLPRFRIEFDIDLKEPLKKMGITSMFSSNANLAGLFVSSVPQKISEVKHKAFLDVNEAGSEAAAATYLKIVPMSLNLNQKVFRVDHPFFFEKRDKTSVYFSGHVVKP</sequence>
<dbReference type="InterPro" id="IPR042185">
    <property type="entry name" value="Serpin_sf_2"/>
</dbReference>
<evidence type="ECO:0000256" key="3">
    <source>
        <dbReference type="ARBA" id="ARBA00022900"/>
    </source>
</evidence>
<dbReference type="AlphaFoldDB" id="H9TZT5"/>
<accession>H9TZT5</accession>
<comment type="similarity">
    <text evidence="1 4">Belongs to the serpin family.</text>
</comment>
<organism evidence="7">
    <name type="scientific">Glossina morsitans morsitans</name>
    <name type="common">Savannah tsetse fly</name>
    <dbReference type="NCBI Taxonomy" id="37546"/>
    <lineage>
        <taxon>Eukaryota</taxon>
        <taxon>Metazoa</taxon>
        <taxon>Ecdysozoa</taxon>
        <taxon>Arthropoda</taxon>
        <taxon>Hexapoda</taxon>
        <taxon>Insecta</taxon>
        <taxon>Pterygota</taxon>
        <taxon>Neoptera</taxon>
        <taxon>Endopterygota</taxon>
        <taxon>Diptera</taxon>
        <taxon>Brachycera</taxon>
        <taxon>Muscomorpha</taxon>
        <taxon>Hippoboscoidea</taxon>
        <taxon>Glossinidae</taxon>
        <taxon>Glossina</taxon>
    </lineage>
</organism>
<feature type="domain" description="Serpin" evidence="6">
    <location>
        <begin position="43"/>
        <end position="406"/>
    </location>
</feature>
<keyword evidence="3" id="KW-0722">Serine protease inhibitor</keyword>
<dbReference type="InterPro" id="IPR000215">
    <property type="entry name" value="Serpin_fam"/>
</dbReference>
<evidence type="ECO:0000313" key="7">
    <source>
        <dbReference type="EMBL" id="AFG28183.1"/>
    </source>
</evidence>
<dbReference type="Gene3D" id="3.30.497.10">
    <property type="entry name" value="Antithrombin, subunit I, domain 2"/>
    <property type="match status" value="1"/>
</dbReference>
<evidence type="ECO:0000256" key="4">
    <source>
        <dbReference type="RuleBase" id="RU000411"/>
    </source>
</evidence>
<dbReference type="InterPro" id="IPR023796">
    <property type="entry name" value="Serpin_dom"/>
</dbReference>
<dbReference type="PANTHER" id="PTHR11461:SF211">
    <property type="entry name" value="GH10112P-RELATED"/>
    <property type="match status" value="1"/>
</dbReference>